<reference evidence="4" key="1">
    <citation type="submission" date="2020-03" db="EMBL/GenBank/DDBJ databases">
        <title>Castanea mollissima Vanexum genome sequencing.</title>
        <authorList>
            <person name="Staton M."/>
        </authorList>
    </citation>
    <scope>NUCLEOTIDE SEQUENCE</scope>
    <source>
        <tissue evidence="4">Leaf</tissue>
    </source>
</reference>
<organism evidence="4 5">
    <name type="scientific">Castanea mollissima</name>
    <name type="common">Chinese chestnut</name>
    <dbReference type="NCBI Taxonomy" id="60419"/>
    <lineage>
        <taxon>Eukaryota</taxon>
        <taxon>Viridiplantae</taxon>
        <taxon>Streptophyta</taxon>
        <taxon>Embryophyta</taxon>
        <taxon>Tracheophyta</taxon>
        <taxon>Spermatophyta</taxon>
        <taxon>Magnoliopsida</taxon>
        <taxon>eudicotyledons</taxon>
        <taxon>Gunneridae</taxon>
        <taxon>Pentapetalae</taxon>
        <taxon>rosids</taxon>
        <taxon>fabids</taxon>
        <taxon>Fagales</taxon>
        <taxon>Fagaceae</taxon>
        <taxon>Castanea</taxon>
    </lineage>
</organism>
<dbReference type="InterPro" id="IPR005135">
    <property type="entry name" value="Endo/exonuclease/phosphatase"/>
</dbReference>
<keyword evidence="1" id="KW-0863">Zinc-finger</keyword>
<dbReference type="EMBL" id="JRKL02000795">
    <property type="protein sequence ID" value="KAF3968251.1"/>
    <property type="molecule type" value="Genomic_DNA"/>
</dbReference>
<dbReference type="Pfam" id="PF14111">
    <property type="entry name" value="DUF4283"/>
    <property type="match status" value="1"/>
</dbReference>
<dbReference type="OrthoDB" id="1113909at2759"/>
<gene>
    <name evidence="4" type="ORF">CMV_007836</name>
</gene>
<dbReference type="InterPro" id="IPR001878">
    <property type="entry name" value="Znf_CCHC"/>
</dbReference>
<dbReference type="InterPro" id="IPR025558">
    <property type="entry name" value="DUF4283"/>
</dbReference>
<keyword evidence="1" id="KW-0479">Metal-binding</keyword>
<evidence type="ECO:0000256" key="1">
    <source>
        <dbReference type="PROSITE-ProRule" id="PRU00047"/>
    </source>
</evidence>
<evidence type="ECO:0000313" key="4">
    <source>
        <dbReference type="EMBL" id="KAF3968251.1"/>
    </source>
</evidence>
<evidence type="ECO:0000313" key="5">
    <source>
        <dbReference type="Proteomes" id="UP000737018"/>
    </source>
</evidence>
<dbReference type="AlphaFoldDB" id="A0A8J4RU33"/>
<sequence length="835" mass="94139">MGEIPGAYTQAFSFEELMDDDAESDDEVETLQQGMVAVKFSKEFKQEIRRPWARALIVKVYGRVVEFNFLQAKLLSLWKPAGRLDVVDLGHGFFLTRLSLREDFENVLKKGPWFIGEHFLLLRPWEPDFKPASANVSSIAVWIRLSELPIEYYNAKALQHIGKAIGNVLRIDTFTANETRGKFARLCIQVDVDKPLITTIMIGKLQQTVTYEGIHKLCFECGRMGHRRETCPYVVRPVPPCEEAEMGGTGERGASSQAVHVADNTEVEVGPNGKEHDVVLEDVHEGSYGPWVVVARRKNKTKVQRSGGSLPDQGPAFDRRSNGFQDGMEKASGPIRPNRETKRKLSPLRILDKAQVEQVVQKLGKEAIIQAQPNSAQNLKLKEPKFDAAHNALALCQRKPNSVKSMKDFVRARAHKTYLSCVVGEENMSAVVVGQSKELSAQKLKGGEFGYGVSELTIAGNFKFAATTKTEIGQKNRGSSGGFFEDRFGQDSSKLNTVFELVQDKGQEGLEDFIPADREECDRGGNKAREITDRLPFDGAIRTDAIGFAGGLWVLWNSDRVDVSHLASTEQEIHITVKVRVSNVIWLFSAVYASPRSAERHILWKNLMNLADLHNMPWVIAGDFNEPLVNDDKFGGRAVSVNGSLLFKECLDKCNMIDIGFSGPRYTWTNKREIQALIQERIDRFFVNPSWCLLYPDARVTHLPRYHSDHCPVLLEMQPGSSGGKKRPFRFQTCWLLDPTFPDVVSQAWRGANNLVEAVTSFTRNVTNWNKNQFGNIFTRKKNLLARINGIQRAIAIKPSSFLLELEEDLLRDLDLVLNQEEELWALKSWVNWMI</sequence>
<name>A0A8J4RU33_9ROSI</name>
<accession>A0A8J4RU33</accession>
<dbReference type="SUPFAM" id="SSF56219">
    <property type="entry name" value="DNase I-like"/>
    <property type="match status" value="1"/>
</dbReference>
<dbReference type="GO" id="GO:0003676">
    <property type="term" value="F:nucleic acid binding"/>
    <property type="evidence" value="ECO:0007669"/>
    <property type="project" value="InterPro"/>
</dbReference>
<dbReference type="GO" id="GO:0008270">
    <property type="term" value="F:zinc ion binding"/>
    <property type="evidence" value="ECO:0007669"/>
    <property type="project" value="UniProtKB-KW"/>
</dbReference>
<comment type="caution">
    <text evidence="4">The sequence shown here is derived from an EMBL/GenBank/DDBJ whole genome shotgun (WGS) entry which is preliminary data.</text>
</comment>
<dbReference type="PANTHER" id="PTHR31286:SF99">
    <property type="entry name" value="DUF4283 DOMAIN-CONTAINING PROTEIN"/>
    <property type="match status" value="1"/>
</dbReference>
<dbReference type="InterPro" id="IPR036691">
    <property type="entry name" value="Endo/exonu/phosph_ase_sf"/>
</dbReference>
<dbReference type="Gene3D" id="3.60.10.10">
    <property type="entry name" value="Endonuclease/exonuclease/phosphatase"/>
    <property type="match status" value="1"/>
</dbReference>
<protein>
    <recommendedName>
        <fullName evidence="3">CCHC-type domain-containing protein</fullName>
    </recommendedName>
</protein>
<dbReference type="PROSITE" id="PS50158">
    <property type="entry name" value="ZF_CCHC"/>
    <property type="match status" value="1"/>
</dbReference>
<keyword evidence="5" id="KW-1185">Reference proteome</keyword>
<dbReference type="InterPro" id="IPR040256">
    <property type="entry name" value="At4g02000-like"/>
</dbReference>
<dbReference type="Proteomes" id="UP000737018">
    <property type="component" value="Unassembled WGS sequence"/>
</dbReference>
<feature type="domain" description="CCHC-type" evidence="3">
    <location>
        <begin position="218"/>
        <end position="232"/>
    </location>
</feature>
<dbReference type="GO" id="GO:0003824">
    <property type="term" value="F:catalytic activity"/>
    <property type="evidence" value="ECO:0007669"/>
    <property type="project" value="InterPro"/>
</dbReference>
<feature type="region of interest" description="Disordered" evidence="2">
    <location>
        <begin position="300"/>
        <end position="339"/>
    </location>
</feature>
<dbReference type="Pfam" id="PF03372">
    <property type="entry name" value="Exo_endo_phos"/>
    <property type="match status" value="1"/>
</dbReference>
<keyword evidence="1" id="KW-0862">Zinc</keyword>
<proteinExistence type="predicted"/>
<evidence type="ECO:0000256" key="2">
    <source>
        <dbReference type="SAM" id="MobiDB-lite"/>
    </source>
</evidence>
<evidence type="ECO:0000259" key="3">
    <source>
        <dbReference type="PROSITE" id="PS50158"/>
    </source>
</evidence>
<dbReference type="PANTHER" id="PTHR31286">
    <property type="entry name" value="GLYCINE-RICH CELL WALL STRUCTURAL PROTEIN 1.8-LIKE"/>
    <property type="match status" value="1"/>
</dbReference>